<evidence type="ECO:0000313" key="2">
    <source>
        <dbReference type="Proteomes" id="UP000315003"/>
    </source>
</evidence>
<evidence type="ECO:0008006" key="3">
    <source>
        <dbReference type="Google" id="ProtNLM"/>
    </source>
</evidence>
<dbReference type="EMBL" id="CP036272">
    <property type="protein sequence ID" value="QDT60159.1"/>
    <property type="molecule type" value="Genomic_DNA"/>
</dbReference>
<accession>A0A517SVJ8</accession>
<reference evidence="1 2" key="1">
    <citation type="submission" date="2019-02" db="EMBL/GenBank/DDBJ databases">
        <title>Deep-cultivation of Planctomycetes and their phenomic and genomic characterization uncovers novel biology.</title>
        <authorList>
            <person name="Wiegand S."/>
            <person name="Jogler M."/>
            <person name="Boedeker C."/>
            <person name="Pinto D."/>
            <person name="Vollmers J."/>
            <person name="Rivas-Marin E."/>
            <person name="Kohn T."/>
            <person name="Peeters S.H."/>
            <person name="Heuer A."/>
            <person name="Rast P."/>
            <person name="Oberbeckmann S."/>
            <person name="Bunk B."/>
            <person name="Jeske O."/>
            <person name="Meyerdierks A."/>
            <person name="Storesund J.E."/>
            <person name="Kallscheuer N."/>
            <person name="Luecker S."/>
            <person name="Lage O.M."/>
            <person name="Pohl T."/>
            <person name="Merkel B.J."/>
            <person name="Hornburger P."/>
            <person name="Mueller R.-W."/>
            <person name="Bruemmer F."/>
            <person name="Labrenz M."/>
            <person name="Spormann A.M."/>
            <person name="Op den Camp H."/>
            <person name="Overmann J."/>
            <person name="Amann R."/>
            <person name="Jetten M.S.M."/>
            <person name="Mascher T."/>
            <person name="Medema M.H."/>
            <person name="Devos D.P."/>
            <person name="Kaster A.-K."/>
            <person name="Ovreas L."/>
            <person name="Rohde M."/>
            <person name="Galperin M.Y."/>
            <person name="Jogler C."/>
        </authorList>
    </citation>
    <scope>NUCLEOTIDE SEQUENCE [LARGE SCALE GENOMIC DNA]</scope>
    <source>
        <strain evidence="1 2">SV_7m_r</strain>
    </source>
</reference>
<dbReference type="Proteomes" id="UP000315003">
    <property type="component" value="Chromosome"/>
</dbReference>
<gene>
    <name evidence="1" type="ORF">SV7mr_26760</name>
</gene>
<name>A0A517SVJ8_9BACT</name>
<dbReference type="Pfam" id="PF05973">
    <property type="entry name" value="Gp49"/>
    <property type="match status" value="1"/>
</dbReference>
<organism evidence="1 2">
    <name type="scientific">Stieleria bergensis</name>
    <dbReference type="NCBI Taxonomy" id="2528025"/>
    <lineage>
        <taxon>Bacteria</taxon>
        <taxon>Pseudomonadati</taxon>
        <taxon>Planctomycetota</taxon>
        <taxon>Planctomycetia</taxon>
        <taxon>Pirellulales</taxon>
        <taxon>Pirellulaceae</taxon>
        <taxon>Stieleria</taxon>
    </lineage>
</organism>
<proteinExistence type="predicted"/>
<protein>
    <recommendedName>
        <fullName evidence="3">Phage-related protein</fullName>
    </recommendedName>
</protein>
<dbReference type="AlphaFoldDB" id="A0A517SVJ8"/>
<sequence>MVQCMDEGKPLAWLHGEVKTPPFSREARVEAGTLLRRLQQGESIGLPHSRPMPSIGKRCNELRIPDEDVTWRIIYRTDGDAIVIGEVFAKKTGKTPKKVIDTCKRRFKSYDEAVK</sequence>
<dbReference type="InterPro" id="IPR009241">
    <property type="entry name" value="HigB-like"/>
</dbReference>
<evidence type="ECO:0000313" key="1">
    <source>
        <dbReference type="EMBL" id="QDT60159.1"/>
    </source>
</evidence>
<keyword evidence="2" id="KW-1185">Reference proteome</keyword>
<dbReference type="RefSeq" id="WP_419187321.1">
    <property type="nucleotide sequence ID" value="NZ_CP036272.1"/>
</dbReference>